<keyword evidence="3 9" id="KW-0378">Hydrolase</keyword>
<keyword evidence="5 9" id="KW-0067">ATP-binding</keyword>
<dbReference type="RefSeq" id="XP_008205063.1">
    <property type="nucleotide sequence ID" value="XM_008206841.1"/>
</dbReference>
<dbReference type="EnsemblMetazoa" id="XM_031929813">
    <property type="protein sequence ID" value="XP_031785673"/>
    <property type="gene ID" value="LOC116417287"/>
</dbReference>
<evidence type="ECO:0000256" key="7">
    <source>
        <dbReference type="ARBA" id="ARBA00023204"/>
    </source>
</evidence>
<evidence type="ECO:0000256" key="3">
    <source>
        <dbReference type="ARBA" id="ARBA00022801"/>
    </source>
</evidence>
<dbReference type="InterPro" id="IPR027417">
    <property type="entry name" value="P-loop_NTPase"/>
</dbReference>
<dbReference type="SMR" id="A0A7M7QCX2"/>
<dbReference type="GeneID" id="103315880"/>
<evidence type="ECO:0000256" key="8">
    <source>
        <dbReference type="ARBA" id="ARBA00023235"/>
    </source>
</evidence>
<evidence type="ECO:0000256" key="9">
    <source>
        <dbReference type="RuleBase" id="RU363044"/>
    </source>
</evidence>
<keyword evidence="8" id="KW-0413">Isomerase</keyword>
<dbReference type="GO" id="GO:0043139">
    <property type="term" value="F:5'-3' DNA helicase activity"/>
    <property type="evidence" value="ECO:0007669"/>
    <property type="project" value="UniProtKB-EC"/>
</dbReference>
<name>A0A7M7QCX2_NASVI</name>
<comment type="similarity">
    <text evidence="9">Belongs to the helicase family.</text>
</comment>
<evidence type="ECO:0000256" key="1">
    <source>
        <dbReference type="ARBA" id="ARBA00022741"/>
    </source>
</evidence>
<dbReference type="GO" id="GO:0006310">
    <property type="term" value="P:DNA recombination"/>
    <property type="evidence" value="ECO:0007669"/>
    <property type="project" value="UniProtKB-KW"/>
</dbReference>
<comment type="catalytic activity">
    <reaction evidence="9">
        <text>ATP + H2O = ADP + phosphate + H(+)</text>
        <dbReference type="Rhea" id="RHEA:13065"/>
        <dbReference type="ChEBI" id="CHEBI:15377"/>
        <dbReference type="ChEBI" id="CHEBI:15378"/>
        <dbReference type="ChEBI" id="CHEBI:30616"/>
        <dbReference type="ChEBI" id="CHEBI:43474"/>
        <dbReference type="ChEBI" id="CHEBI:456216"/>
        <dbReference type="EC" id="5.6.2.3"/>
    </reaction>
</comment>
<dbReference type="GeneID" id="116417287"/>
<dbReference type="Gene3D" id="3.40.50.300">
    <property type="entry name" value="P-loop containing nucleotide triphosphate hydrolases"/>
    <property type="match status" value="1"/>
</dbReference>
<keyword evidence="1 9" id="KW-0547">Nucleotide-binding</keyword>
<evidence type="ECO:0000256" key="6">
    <source>
        <dbReference type="ARBA" id="ARBA00023125"/>
    </source>
</evidence>
<evidence type="ECO:0000259" key="11">
    <source>
        <dbReference type="Pfam" id="PF21530"/>
    </source>
</evidence>
<dbReference type="InParanoid" id="A0A7M7QCX2"/>
<dbReference type="OrthoDB" id="416437at2759"/>
<comment type="cofactor">
    <cofactor evidence="9">
        <name>Mg(2+)</name>
        <dbReference type="ChEBI" id="CHEBI:18420"/>
    </cofactor>
</comment>
<proteinExistence type="inferred from homology"/>
<dbReference type="KEGG" id="nvi:116417287"/>
<keyword evidence="6" id="KW-0238">DNA-binding</keyword>
<dbReference type="InterPro" id="IPR049163">
    <property type="entry name" value="Pif1-like_2B_dom"/>
</dbReference>
<keyword evidence="7 9" id="KW-0234">DNA repair</keyword>
<dbReference type="Pfam" id="PF05970">
    <property type="entry name" value="PIF1"/>
    <property type="match status" value="1"/>
</dbReference>
<dbReference type="RefSeq" id="XP_031785673.1">
    <property type="nucleotide sequence ID" value="XM_031929813.1"/>
</dbReference>
<organism evidence="12 13">
    <name type="scientific">Nasonia vitripennis</name>
    <name type="common">Parasitic wasp</name>
    <dbReference type="NCBI Taxonomy" id="7425"/>
    <lineage>
        <taxon>Eukaryota</taxon>
        <taxon>Metazoa</taxon>
        <taxon>Ecdysozoa</taxon>
        <taxon>Arthropoda</taxon>
        <taxon>Hexapoda</taxon>
        <taxon>Insecta</taxon>
        <taxon>Pterygota</taxon>
        <taxon>Neoptera</taxon>
        <taxon>Endopterygota</taxon>
        <taxon>Hymenoptera</taxon>
        <taxon>Apocrita</taxon>
        <taxon>Proctotrupomorpha</taxon>
        <taxon>Chalcidoidea</taxon>
        <taxon>Pteromalidae</taxon>
        <taxon>Pteromalinae</taxon>
        <taxon>Nasonia</taxon>
    </lineage>
</organism>
<dbReference type="EC" id="5.6.2.3" evidence="9"/>
<sequence length="261" mass="29524">MFVSGPEGTGKSFVIKNLVSWNKIYRDKDTAVTAPTGIAAYNVQGLTIHRFLQLPVEHGGTAEYKELSGAALKQIRQTLQNVDLLIIDEISVVSNITFMYIHLRLTEIFDTSDNEDGWFGSINVLVFGDLLQLPPVREDFVFVGMNKKQIDKYIKSMITFNLWELFEYDELTINMRQKNDKDYSEILSQLCKYLGKLPNDTVCLLPTRKTCNAINEAMLLTIDTEEINLVAKDSYKLKIGSKVMIRRNIDVSIGLVNGTIG</sequence>
<feature type="domain" description="DNA helicase Pif1-like DEAD-box helicase" evidence="10">
    <location>
        <begin position="1"/>
        <end position="185"/>
    </location>
</feature>
<evidence type="ECO:0000259" key="10">
    <source>
        <dbReference type="Pfam" id="PF05970"/>
    </source>
</evidence>
<protein>
    <recommendedName>
        <fullName evidence="9">ATP-dependent DNA helicase</fullName>
        <ecNumber evidence="9">5.6.2.3</ecNumber>
    </recommendedName>
</protein>
<dbReference type="KEGG" id="nvi:103315880"/>
<dbReference type="PANTHER" id="PTHR47642">
    <property type="entry name" value="ATP-DEPENDENT DNA HELICASE"/>
    <property type="match status" value="1"/>
</dbReference>
<feature type="domain" description="DNA helicase Pif1-like 2B" evidence="11">
    <location>
        <begin position="227"/>
        <end position="259"/>
    </location>
</feature>
<dbReference type="GO" id="GO:0000723">
    <property type="term" value="P:telomere maintenance"/>
    <property type="evidence" value="ECO:0007669"/>
    <property type="project" value="InterPro"/>
</dbReference>
<evidence type="ECO:0000256" key="5">
    <source>
        <dbReference type="ARBA" id="ARBA00022840"/>
    </source>
</evidence>
<evidence type="ECO:0000313" key="13">
    <source>
        <dbReference type="Proteomes" id="UP000002358"/>
    </source>
</evidence>
<evidence type="ECO:0000256" key="4">
    <source>
        <dbReference type="ARBA" id="ARBA00022806"/>
    </source>
</evidence>
<dbReference type="PANTHER" id="PTHR47642:SF5">
    <property type="entry name" value="ATP-DEPENDENT DNA HELICASE"/>
    <property type="match status" value="1"/>
</dbReference>
<reference evidence="12" key="1">
    <citation type="submission" date="2021-01" db="UniProtKB">
        <authorList>
            <consortium name="EnsemblMetazoa"/>
        </authorList>
    </citation>
    <scope>IDENTIFICATION</scope>
</reference>
<keyword evidence="9" id="KW-0233">DNA recombination</keyword>
<keyword evidence="4 9" id="KW-0347">Helicase</keyword>
<dbReference type="GO" id="GO:0006281">
    <property type="term" value="P:DNA repair"/>
    <property type="evidence" value="ECO:0007669"/>
    <property type="project" value="UniProtKB-KW"/>
</dbReference>
<evidence type="ECO:0000313" key="12">
    <source>
        <dbReference type="EnsemblMetazoa" id="XP_031785673"/>
    </source>
</evidence>
<accession>A0A7M7QCX2</accession>
<dbReference type="GO" id="GO:0005524">
    <property type="term" value="F:ATP binding"/>
    <property type="evidence" value="ECO:0007669"/>
    <property type="project" value="UniProtKB-KW"/>
</dbReference>
<keyword evidence="13" id="KW-1185">Reference proteome</keyword>
<dbReference type="GO" id="GO:0016787">
    <property type="term" value="F:hydrolase activity"/>
    <property type="evidence" value="ECO:0007669"/>
    <property type="project" value="UniProtKB-KW"/>
</dbReference>
<dbReference type="SUPFAM" id="SSF52540">
    <property type="entry name" value="P-loop containing nucleoside triphosphate hydrolases"/>
    <property type="match status" value="2"/>
</dbReference>
<dbReference type="EnsemblMetazoa" id="XM_008206841">
    <property type="protein sequence ID" value="XP_008205063"/>
    <property type="gene ID" value="LOC103315880"/>
</dbReference>
<dbReference type="Pfam" id="PF21530">
    <property type="entry name" value="Pif1_2B_dom"/>
    <property type="match status" value="1"/>
</dbReference>
<dbReference type="InterPro" id="IPR051055">
    <property type="entry name" value="PIF1_helicase"/>
</dbReference>
<dbReference type="InterPro" id="IPR010285">
    <property type="entry name" value="DNA_helicase_pif1-like_DEAD"/>
</dbReference>
<keyword evidence="2 9" id="KW-0227">DNA damage</keyword>
<evidence type="ECO:0000256" key="2">
    <source>
        <dbReference type="ARBA" id="ARBA00022763"/>
    </source>
</evidence>
<dbReference type="AlphaFoldDB" id="A0A7M7QCX2"/>
<dbReference type="Proteomes" id="UP000002358">
    <property type="component" value="Chromosome 4"/>
</dbReference>